<comment type="cofactor">
    <cofactor evidence="1">
        <name>Fe cation</name>
        <dbReference type="ChEBI" id="CHEBI:24875"/>
    </cofactor>
</comment>
<keyword evidence="5" id="KW-0235">DNA replication</keyword>
<gene>
    <name evidence="17" type="primary">DEVCV22</name>
    <name evidence="18" type="synonym">ORF20</name>
    <name evidence="20" type="synonym">ORF22</name>
    <name evidence="13" type="synonym">UL40</name>
</gene>
<evidence type="ECO:0000313" key="23">
    <source>
        <dbReference type="Proteomes" id="UP000114267"/>
    </source>
</evidence>
<dbReference type="EMBL" id="JQ647509">
    <property type="protein sequence ID" value="AFC61842.1"/>
    <property type="molecule type" value="Genomic_DNA"/>
</dbReference>
<evidence type="ECO:0000256" key="1">
    <source>
        <dbReference type="ARBA" id="ARBA00001962"/>
    </source>
</evidence>
<dbReference type="Proteomes" id="UP000180937">
    <property type="component" value="Segment"/>
</dbReference>
<sequence length="355" mass="40681">MELQQNDAISPVLNANQYPPSPDSGYGSASQATEPSRQLMMDDDDDLNYGPPETYFYTTQCQEMNELRSLSIVNRWLESELVFLDDAADVDKLTPSELDFYRFIFTFLSAADDLVNCNLGNLMGLFEEKDIQHYYVEQESIEAVHSRVYSIIQLILFKNDATARAEYVKKAIRETSIRSKVKWISERVEECEDIPEKYILMILIEGLFFAASFAAIAYMRTRNIFVVTCQANTMISRDETIHTKASCVIYNKHLQKYKKPSTCRIYKLFSEAVKLECEFLRARAPSDSAIIDTEAICSYVRFNADRLLSDIGLAPLFDEPPPKHDFPLAFMATSQQTNFFERRNTTYAGSVLNDL</sequence>
<reference evidence="13" key="1">
    <citation type="submission" date="2007-07" db="EMBL/GenBank/DDBJ databases">
        <title>Discovery and functional identification of novel Duck enteritis virus UL40 gene.</title>
        <authorList>
            <person name="Cheng A.C."/>
            <person name="Wang M.S."/>
            <person name="Zhu D.K."/>
            <person name="Guo Y.F."/>
            <person name="Jia R.Y."/>
            <person name="Luo Q.H."/>
        </authorList>
    </citation>
    <scope>NUCLEOTIDE SEQUENCE</scope>
    <source>
        <strain evidence="13">CHv</strain>
    </source>
</reference>
<dbReference type="InterPro" id="IPR034715">
    <property type="entry name" value="HSV_RIR2"/>
</dbReference>
<dbReference type="Gene3D" id="1.10.620.20">
    <property type="entry name" value="Ribonucleotide Reductase, subunit A"/>
    <property type="match status" value="1"/>
</dbReference>
<evidence type="ECO:0000256" key="6">
    <source>
        <dbReference type="ARBA" id="ARBA00022723"/>
    </source>
</evidence>
<dbReference type="CDD" id="cd01049">
    <property type="entry name" value="RNRR2"/>
    <property type="match status" value="1"/>
</dbReference>
<evidence type="ECO:0000313" key="19">
    <source>
        <dbReference type="EMBL" id="AGW24814.1"/>
    </source>
</evidence>
<proteinExistence type="inferred from homology"/>
<evidence type="ECO:0000256" key="2">
    <source>
        <dbReference type="ARBA" id="ARBA00009303"/>
    </source>
</evidence>
<dbReference type="EMBL" id="EU082088">
    <property type="protein sequence ID" value="ACT83534.1"/>
    <property type="molecule type" value="Genomic_DNA"/>
</dbReference>
<keyword evidence="8" id="KW-1133">Transmembrane helix</keyword>
<evidence type="ECO:0000256" key="10">
    <source>
        <dbReference type="ARBA" id="ARBA00023004"/>
    </source>
</evidence>
<comment type="similarity">
    <text evidence="2">Belongs to the ribonucleoside diphosphate reductase small chain family.</text>
</comment>
<reference evidence="19 23" key="7">
    <citation type="submission" date="2013-06" db="EMBL/GenBank/DDBJ databases">
        <authorList>
            <person name="Zou Z."/>
            <person name="Hu Y."/>
        </authorList>
    </citation>
    <scope>NUCLEOTIDE SEQUENCE [LARGE SCALE GENOMIC DNA]</scope>
    <source>
        <strain evidence="19">C-KCE</strain>
    </source>
</reference>
<dbReference type="Proteomes" id="UP000114267">
    <property type="component" value="Segment"/>
</dbReference>
<dbReference type="EMBL" id="KF263690">
    <property type="protein sequence ID" value="AGW24814.1"/>
    <property type="molecule type" value="Genomic_DNA"/>
</dbReference>
<dbReference type="GO" id="GO:0009263">
    <property type="term" value="P:deoxyribonucleotide biosynthetic process"/>
    <property type="evidence" value="ECO:0007669"/>
    <property type="project" value="InterPro"/>
</dbReference>
<reference evidence="15 25" key="3">
    <citation type="journal article" date="2009" name="Virology">
        <title>Molecular characterization of the genome of duck enteritis virus.</title>
        <authorList>
            <person name="Li Y."/>
            <person name="Huang B."/>
            <person name="Ma X."/>
            <person name="Wu J."/>
            <person name="Li F."/>
            <person name="Ai W."/>
            <person name="Song M."/>
            <person name="Yang H."/>
        </authorList>
    </citation>
    <scope>NUCLEOTIDE SEQUENCE [LARGE SCALE GENOMIC DNA]</scope>
    <source>
        <strain evidence="15">VAC</strain>
    </source>
</reference>
<dbReference type="InterPro" id="IPR033909">
    <property type="entry name" value="RNR_small"/>
</dbReference>
<evidence type="ECO:0000313" key="26">
    <source>
        <dbReference type="Proteomes" id="UP000180937"/>
    </source>
</evidence>
<keyword evidence="6" id="KW-0479">Metal-binding</keyword>
<evidence type="ECO:0000313" key="17">
    <source>
        <dbReference type="EMBL" id="AGA17812.1"/>
    </source>
</evidence>
<reference evidence="17 26" key="8">
    <citation type="journal article" date="2014" name="Virus Genes">
        <title>Comparative genomic sequence analysis between a standard challenge strain and a vaccine strain of duck enteritis virus in China.</title>
        <authorList>
            <person name="Yang C."/>
            <person name="Li Q."/>
            <person name="Li J."/>
            <person name="Zhang G."/>
            <person name="Li H."/>
            <person name="Xia Y."/>
            <person name="Yang H."/>
            <person name="Yu K."/>
        </authorList>
    </citation>
    <scope>NUCLEOTIDE SEQUENCE [LARGE SCALE GENOMIC DNA]</scope>
    <source>
        <strain evidence="17">CV</strain>
    </source>
</reference>
<name>B6E8Z2_9ALPH</name>
<keyword evidence="10" id="KW-0408">Iron</keyword>
<dbReference type="Proteomes" id="UP000112239">
    <property type="component" value="Segment"/>
</dbReference>
<dbReference type="Pfam" id="PF00268">
    <property type="entry name" value="Ribonuc_red_sm"/>
    <property type="match status" value="1"/>
</dbReference>
<evidence type="ECO:0000256" key="4">
    <source>
        <dbReference type="ARBA" id="ARBA00022692"/>
    </source>
</evidence>
<keyword evidence="7" id="KW-1043">Host membrane</keyword>
<protein>
    <recommendedName>
        <fullName evidence="3">ribonucleoside-diphosphate reductase</fullName>
        <ecNumber evidence="3">1.17.4.1</ecNumber>
    </recommendedName>
</protein>
<dbReference type="SMR" id="B6E8Z2"/>
<reference evidence="20" key="10">
    <citation type="journal article" date="2015" name="Arch. Virol.">
        <title>Biological properties of a duck enteritis virus attenuated via serial passaging in chick embryo fibroblasts.</title>
        <authorList>
            <person name="Yang C."/>
            <person name="Li J."/>
            <person name="Li Q."/>
            <person name="Li L."/>
            <person name="Sun M."/>
            <person name="Li H."/>
            <person name="Xia Y."/>
            <person name="Yang H."/>
            <person name="Yu K."/>
        </authorList>
    </citation>
    <scope>NUCLEOTIDE SEQUENCE</scope>
    <source>
        <strain evidence="20">CV p80</strain>
    </source>
</reference>
<dbReference type="EMBL" id="KJ549663">
    <property type="protein sequence ID" value="AJG04889.1"/>
    <property type="molecule type" value="Genomic_DNA"/>
</dbReference>
<evidence type="ECO:0000313" key="14">
    <source>
        <dbReference type="EMBL" id="ACI26683.1"/>
    </source>
</evidence>
<dbReference type="Proteomes" id="UP000098628">
    <property type="component" value="Genome"/>
</dbReference>
<reference evidence="15" key="4">
    <citation type="submission" date="2009-07" db="EMBL/GenBank/DDBJ databases">
        <authorList>
            <person name="Li Y.F."/>
            <person name="Huang B."/>
        </authorList>
    </citation>
    <scope>NUCLEOTIDE SEQUENCE</scope>
    <source>
        <strain evidence="15">VAC</strain>
    </source>
</reference>
<feature type="compositionally biased region" description="Polar residues" evidence="12">
    <location>
        <begin position="1"/>
        <end position="18"/>
    </location>
</feature>
<evidence type="ECO:0000313" key="25">
    <source>
        <dbReference type="Proteomes" id="UP000164963"/>
    </source>
</evidence>
<dbReference type="InterPro" id="IPR030475">
    <property type="entry name" value="RNR_small_AS"/>
</dbReference>
<evidence type="ECO:0000256" key="12">
    <source>
        <dbReference type="SAM" id="MobiDB-lite"/>
    </source>
</evidence>
<dbReference type="OrthoDB" id="4477at10239"/>
<evidence type="ECO:0000256" key="7">
    <source>
        <dbReference type="ARBA" id="ARBA00022870"/>
    </source>
</evidence>
<evidence type="ECO:0000256" key="5">
    <source>
        <dbReference type="ARBA" id="ARBA00022705"/>
    </source>
</evidence>
<evidence type="ECO:0000256" key="11">
    <source>
        <dbReference type="ARBA" id="ARBA00023136"/>
    </source>
</evidence>
<organism evidence="14">
    <name type="scientific">anatid alphaherpesvirus 1</name>
    <dbReference type="NCBI Taxonomy" id="104388"/>
    <lineage>
        <taxon>Viruses</taxon>
        <taxon>Duplodnaviria</taxon>
        <taxon>Heunggongvirae</taxon>
        <taxon>Peploviricota</taxon>
        <taxon>Herviviricetes</taxon>
        <taxon>Herpesvirales</taxon>
        <taxon>Orthoherpesviridae</taxon>
        <taxon>Alphaherpesvirinae</taxon>
        <taxon>Mardivirus</taxon>
        <taxon>Mardivirus anatidalpha1</taxon>
    </lineage>
</organism>
<evidence type="ECO:0000313" key="13">
    <source>
        <dbReference type="EMBL" id="ABW35292.1"/>
    </source>
</evidence>
<evidence type="ECO:0000313" key="18">
    <source>
        <dbReference type="EMBL" id="AGS78680.1"/>
    </source>
</evidence>
<dbReference type="RefSeq" id="YP_003084381.1">
    <property type="nucleotide sequence ID" value="NC_013036.1"/>
</dbReference>
<evidence type="ECO:0000256" key="9">
    <source>
        <dbReference type="ARBA" id="ARBA00023002"/>
    </source>
</evidence>
<dbReference type="EMBL" id="EU071039">
    <property type="protein sequence ID" value="ABW35292.1"/>
    <property type="molecule type" value="Genomic_DNA"/>
</dbReference>
<dbReference type="Proteomes" id="UP000164963">
    <property type="component" value="Genome"/>
</dbReference>
<dbReference type="InterPro" id="IPR000358">
    <property type="entry name" value="RNR_small_fam"/>
</dbReference>
<evidence type="ECO:0000313" key="21">
    <source>
        <dbReference type="Proteomes" id="UP000098628"/>
    </source>
</evidence>
<dbReference type="GO" id="GO:0004748">
    <property type="term" value="F:ribonucleoside-diphosphate reductase activity, thioredoxin disulfide as acceptor"/>
    <property type="evidence" value="ECO:0007669"/>
    <property type="project" value="UniProtKB-EC"/>
</dbReference>
<dbReference type="SUPFAM" id="SSF47240">
    <property type="entry name" value="Ferritin-like"/>
    <property type="match status" value="1"/>
</dbReference>
<evidence type="ECO:0000313" key="24">
    <source>
        <dbReference type="Proteomes" id="UP000135812"/>
    </source>
</evidence>
<keyword evidence="11" id="KW-0472">Membrane</keyword>
<dbReference type="InterPro" id="IPR009078">
    <property type="entry name" value="Ferritin-like_SF"/>
</dbReference>
<dbReference type="EMBL" id="FJ213607">
    <property type="protein sequence ID" value="ACI26683.1"/>
    <property type="molecule type" value="Genomic_DNA"/>
</dbReference>
<evidence type="ECO:0000313" key="16">
    <source>
        <dbReference type="EMBL" id="AFC61842.1"/>
    </source>
</evidence>
<reference evidence="21" key="9">
    <citation type="submission" date="2014-03" db="EMBL/GenBank/DDBJ databases">
        <title>Protective efficacy and genomic characteristics of a duck enteritis virus attenuated by serial passage in chick embryo fibroblast.</title>
        <authorList>
            <person name="Yang C."/>
            <person name="Li Q."/>
            <person name="Li J."/>
            <person name="Liu D."/>
            <person name="Li L."/>
            <person name="Li H."/>
            <person name="Xia Y."/>
            <person name="Yang H."/>
            <person name="Yu K."/>
        </authorList>
    </citation>
    <scope>NUCLEOTIDE SEQUENCE [LARGE SCALE GENOMIC DNA]</scope>
</reference>
<dbReference type="GO" id="GO:0046872">
    <property type="term" value="F:metal ion binding"/>
    <property type="evidence" value="ECO:0007669"/>
    <property type="project" value="UniProtKB-KW"/>
</dbReference>
<dbReference type="EMBL" id="KF487736">
    <property type="protein sequence ID" value="AGS78680.1"/>
    <property type="molecule type" value="Genomic_DNA"/>
</dbReference>
<dbReference type="InterPro" id="IPR012348">
    <property type="entry name" value="RNR-like"/>
</dbReference>
<dbReference type="GO" id="GO:0006260">
    <property type="term" value="P:DNA replication"/>
    <property type="evidence" value="ECO:0007669"/>
    <property type="project" value="UniProtKB-KW"/>
</dbReference>
<evidence type="ECO:0000256" key="3">
    <source>
        <dbReference type="ARBA" id="ARBA00012274"/>
    </source>
</evidence>
<feature type="region of interest" description="Disordered" evidence="12">
    <location>
        <begin position="1"/>
        <end position="34"/>
    </location>
</feature>
<accession>B6E8Z2</accession>
<evidence type="ECO:0000313" key="22">
    <source>
        <dbReference type="Proteomes" id="UP000112239"/>
    </source>
</evidence>
<dbReference type="HAMAP" id="MF_04028">
    <property type="entry name" value="HSV_RIR2"/>
    <property type="match status" value="1"/>
</dbReference>
<dbReference type="EMBL" id="JQ673560">
    <property type="protein sequence ID" value="AGA17812.1"/>
    <property type="molecule type" value="Genomic_DNA"/>
</dbReference>
<dbReference type="PROSITE" id="PS00368">
    <property type="entry name" value="RIBORED_SMALL"/>
    <property type="match status" value="1"/>
</dbReference>
<reference evidence="14" key="2">
    <citation type="submission" date="2008-09" db="EMBL/GenBank/DDBJ databases">
        <title>Molecular characteristics of duck enteritis virus UL37 to UL43 homolog genes corresponding to those of HSV-1.</title>
        <authorList>
            <person name="Li H."/>
            <person name="Liu S."/>
            <person name="Li Y."/>
            <person name="Kong X."/>
        </authorList>
    </citation>
    <scope>NUCLEOTIDE SEQUENCE</scope>
    <source>
        <strain evidence="14">DEV Clone-03 vaccine</strain>
    </source>
</reference>
<dbReference type="PANTHER" id="PTHR23409">
    <property type="entry name" value="RIBONUCLEOSIDE-DIPHOSPHATE REDUCTASE SMALL CHAIN"/>
    <property type="match status" value="1"/>
</dbReference>
<evidence type="ECO:0000256" key="8">
    <source>
        <dbReference type="ARBA" id="ARBA00022989"/>
    </source>
</evidence>
<dbReference type="KEGG" id="vg:8223346"/>
<reference evidence="16 24" key="5">
    <citation type="journal article" date="2012" name="J. Virol.">
        <title>Complete genomic sequence of chinese virulent duck enteritis virus.</title>
        <authorList>
            <person name="Wu Y."/>
            <person name="Cheng A."/>
            <person name="Wang M."/>
            <person name="Yang Q."/>
            <person name="Zhu D."/>
            <person name="Jia R."/>
            <person name="Chen S."/>
            <person name="Zhou Y."/>
            <person name="Wang X."/>
            <person name="Chen X."/>
        </authorList>
    </citation>
    <scope>NUCLEOTIDE SEQUENCE [LARGE SCALE GENOMIC DNA]</scope>
    <source>
        <strain evidence="16">CHv</strain>
    </source>
</reference>
<evidence type="ECO:0000313" key="20">
    <source>
        <dbReference type="EMBL" id="AJG04889.1"/>
    </source>
</evidence>
<reference evidence="18 22" key="6">
    <citation type="journal article" date="2013" name="Genome Announc.">
        <title>Complete genome sequence of an attenuated duck enteritis virus obtained by in vitro serial passage.</title>
        <authorList>
            <person name="Yang C."/>
            <person name="Li J."/>
            <person name="Li Q."/>
            <person name="Li H."/>
            <person name="Xia Y."/>
            <person name="Guo X."/>
            <person name="Yu K."/>
            <person name="Yang H."/>
        </authorList>
    </citation>
    <scope>NUCLEOTIDE SEQUENCE [LARGE SCALE GENOMIC DNA]</scope>
    <source>
        <strain evidence="18">K</strain>
    </source>
</reference>
<dbReference type="UniPathway" id="UPA00326"/>
<dbReference type="PANTHER" id="PTHR23409:SF18">
    <property type="entry name" value="RIBONUCLEOSIDE-DIPHOSPHATE REDUCTASE SUBUNIT M2"/>
    <property type="match status" value="1"/>
</dbReference>
<keyword evidence="9" id="KW-0560">Oxidoreductase</keyword>
<dbReference type="EC" id="1.17.4.1" evidence="3"/>
<dbReference type="Proteomes" id="UP000135812">
    <property type="component" value="Genome"/>
</dbReference>
<keyword evidence="4" id="KW-0812">Transmembrane</keyword>
<evidence type="ECO:0000313" key="15">
    <source>
        <dbReference type="EMBL" id="ACT83534.1"/>
    </source>
</evidence>
<dbReference type="GeneID" id="8223346"/>